<gene>
    <name evidence="1" type="ORF">Mgra_00008139</name>
</gene>
<name>A0A8S9ZGJ2_9BILA</name>
<dbReference type="Proteomes" id="UP000605970">
    <property type="component" value="Unassembled WGS sequence"/>
</dbReference>
<sequence>MALPCGSMIGYCCGVVQKVFKTNTKTTVIMICEGGEKFVVTGFSNCKKIVEFSSVAVEGNVISVNCLKVQRFDLDRFNGQKIYQTKLNFEFILLQNSIIKIVSSGTKFIKNFKEMCSGGLFEFKCFLASSFLDFGDGFCAIVTDGEKNRADIFVHGKNVKPKLALANCGDGLNIKKGVVAIEDECINVKVNIEDISLLDTKTDVVELLTTPIKKKKIV</sequence>
<protein>
    <submittedName>
        <fullName evidence="1">Uncharacterized protein</fullName>
    </submittedName>
</protein>
<proteinExistence type="predicted"/>
<evidence type="ECO:0000313" key="2">
    <source>
        <dbReference type="Proteomes" id="UP000605970"/>
    </source>
</evidence>
<dbReference type="OrthoDB" id="5892837at2759"/>
<organism evidence="1 2">
    <name type="scientific">Meloidogyne graminicola</name>
    <dbReference type="NCBI Taxonomy" id="189291"/>
    <lineage>
        <taxon>Eukaryota</taxon>
        <taxon>Metazoa</taxon>
        <taxon>Ecdysozoa</taxon>
        <taxon>Nematoda</taxon>
        <taxon>Chromadorea</taxon>
        <taxon>Rhabditida</taxon>
        <taxon>Tylenchina</taxon>
        <taxon>Tylenchomorpha</taxon>
        <taxon>Tylenchoidea</taxon>
        <taxon>Meloidogynidae</taxon>
        <taxon>Meloidogyninae</taxon>
        <taxon>Meloidogyne</taxon>
    </lineage>
</organism>
<dbReference type="EMBL" id="JABEBT010000102">
    <property type="protein sequence ID" value="KAF7632444.1"/>
    <property type="molecule type" value="Genomic_DNA"/>
</dbReference>
<dbReference type="AlphaFoldDB" id="A0A8S9ZGJ2"/>
<evidence type="ECO:0000313" key="1">
    <source>
        <dbReference type="EMBL" id="KAF7632444.1"/>
    </source>
</evidence>
<keyword evidence="2" id="KW-1185">Reference proteome</keyword>
<reference evidence="1" key="1">
    <citation type="journal article" date="2020" name="Ecol. Evol.">
        <title>Genome structure and content of the rice root-knot nematode (Meloidogyne graminicola).</title>
        <authorList>
            <person name="Phan N.T."/>
            <person name="Danchin E.G.J."/>
            <person name="Klopp C."/>
            <person name="Perfus-Barbeoch L."/>
            <person name="Kozlowski D.K."/>
            <person name="Koutsovoulos G.D."/>
            <person name="Lopez-Roques C."/>
            <person name="Bouchez O."/>
            <person name="Zahm M."/>
            <person name="Besnard G."/>
            <person name="Bellafiore S."/>
        </authorList>
    </citation>
    <scope>NUCLEOTIDE SEQUENCE</scope>
    <source>
        <strain evidence="1">VN-18</strain>
    </source>
</reference>
<comment type="caution">
    <text evidence="1">The sequence shown here is derived from an EMBL/GenBank/DDBJ whole genome shotgun (WGS) entry which is preliminary data.</text>
</comment>
<accession>A0A8S9ZGJ2</accession>